<feature type="compositionally biased region" description="Basic and acidic residues" evidence="1">
    <location>
        <begin position="180"/>
        <end position="198"/>
    </location>
</feature>
<reference evidence="2 3" key="1">
    <citation type="submission" date="2024-01" db="EMBL/GenBank/DDBJ databases">
        <title>The genome of the rayed Mediterranean limpet Patella caerulea (Linnaeus, 1758).</title>
        <authorList>
            <person name="Anh-Thu Weber A."/>
            <person name="Halstead-Nussloch G."/>
        </authorList>
    </citation>
    <scope>NUCLEOTIDE SEQUENCE [LARGE SCALE GENOMIC DNA]</scope>
    <source>
        <strain evidence="2">AATW-2023a</strain>
        <tissue evidence="2">Whole specimen</tissue>
    </source>
</reference>
<accession>A0AAN8JG04</accession>
<protein>
    <submittedName>
        <fullName evidence="2">Uncharacterized protein</fullName>
    </submittedName>
</protein>
<feature type="compositionally biased region" description="Basic and acidic residues" evidence="1">
    <location>
        <begin position="130"/>
        <end position="155"/>
    </location>
</feature>
<feature type="region of interest" description="Disordered" evidence="1">
    <location>
        <begin position="176"/>
        <end position="238"/>
    </location>
</feature>
<evidence type="ECO:0000313" key="2">
    <source>
        <dbReference type="EMBL" id="KAK6174936.1"/>
    </source>
</evidence>
<evidence type="ECO:0000313" key="3">
    <source>
        <dbReference type="Proteomes" id="UP001347796"/>
    </source>
</evidence>
<name>A0AAN8JG04_PATCE</name>
<dbReference type="AlphaFoldDB" id="A0AAN8JG04"/>
<sequence>MRQPLKERIQHAIDHAIFRDEVEYGALIVGGRRIPRKKRKHRTVKKDQNNNNSNKKQNKKDQNKNKRYFNKNCQDEEAKTGDKSPLVKHDSLEKVDQDTCAEDRQSSTSQEAEQTKDSKSETKMPFSFFKKKESIDEKPLKEENELKGETHENAEAAVKEVTEVVSTDAETAIISTVKSPAKDVGDQDGGTENKEGDHVQQSNGEVKAELATTCEDGHRKNGDETETKDETKLIKKEKTPLIKTESNVKDTGPGMLCCTIM</sequence>
<comment type="caution">
    <text evidence="2">The sequence shown here is derived from an EMBL/GenBank/DDBJ whole genome shotgun (WGS) entry which is preliminary data.</text>
</comment>
<gene>
    <name evidence="2" type="ORF">SNE40_013491</name>
</gene>
<feature type="compositionally biased region" description="Basic and acidic residues" evidence="1">
    <location>
        <begin position="113"/>
        <end position="122"/>
    </location>
</feature>
<feature type="compositionally biased region" description="Basic and acidic residues" evidence="1">
    <location>
        <begin position="215"/>
        <end position="238"/>
    </location>
</feature>
<proteinExistence type="predicted"/>
<feature type="compositionally biased region" description="Basic and acidic residues" evidence="1">
    <location>
        <begin position="73"/>
        <end position="105"/>
    </location>
</feature>
<feature type="compositionally biased region" description="Basic residues" evidence="1">
    <location>
        <begin position="33"/>
        <end position="44"/>
    </location>
</feature>
<dbReference type="Proteomes" id="UP001347796">
    <property type="component" value="Unassembled WGS sequence"/>
</dbReference>
<feature type="region of interest" description="Disordered" evidence="1">
    <location>
        <begin position="30"/>
        <end position="155"/>
    </location>
</feature>
<keyword evidence="3" id="KW-1185">Reference proteome</keyword>
<evidence type="ECO:0000256" key="1">
    <source>
        <dbReference type="SAM" id="MobiDB-lite"/>
    </source>
</evidence>
<dbReference type="EMBL" id="JAZGQO010000010">
    <property type="protein sequence ID" value="KAK6174936.1"/>
    <property type="molecule type" value="Genomic_DNA"/>
</dbReference>
<organism evidence="2 3">
    <name type="scientific">Patella caerulea</name>
    <name type="common">Rayed Mediterranean limpet</name>
    <dbReference type="NCBI Taxonomy" id="87958"/>
    <lineage>
        <taxon>Eukaryota</taxon>
        <taxon>Metazoa</taxon>
        <taxon>Spiralia</taxon>
        <taxon>Lophotrochozoa</taxon>
        <taxon>Mollusca</taxon>
        <taxon>Gastropoda</taxon>
        <taxon>Patellogastropoda</taxon>
        <taxon>Patelloidea</taxon>
        <taxon>Patellidae</taxon>
        <taxon>Patella</taxon>
    </lineage>
</organism>